<organism evidence="10 11">
    <name type="scientific">Stieleria neptunia</name>
    <dbReference type="NCBI Taxonomy" id="2527979"/>
    <lineage>
        <taxon>Bacteria</taxon>
        <taxon>Pseudomonadati</taxon>
        <taxon>Planctomycetota</taxon>
        <taxon>Planctomycetia</taxon>
        <taxon>Pirellulales</taxon>
        <taxon>Pirellulaceae</taxon>
        <taxon>Stieleria</taxon>
    </lineage>
</organism>
<dbReference type="InterPro" id="IPR002641">
    <property type="entry name" value="PNPLA_dom"/>
</dbReference>
<dbReference type="GO" id="GO:0006508">
    <property type="term" value="P:proteolysis"/>
    <property type="evidence" value="ECO:0007669"/>
    <property type="project" value="UniProtKB-KW"/>
</dbReference>
<keyword evidence="5 8" id="KW-0442">Lipid degradation</keyword>
<dbReference type="Pfam" id="PF14464">
    <property type="entry name" value="Prok-JAB"/>
    <property type="match status" value="1"/>
</dbReference>
<dbReference type="PANTHER" id="PTHR14226">
    <property type="entry name" value="NEUROPATHY TARGET ESTERASE/SWISS CHEESE D.MELANOGASTER"/>
    <property type="match status" value="1"/>
</dbReference>
<dbReference type="GO" id="GO:0008237">
    <property type="term" value="F:metallopeptidase activity"/>
    <property type="evidence" value="ECO:0007669"/>
    <property type="project" value="UniProtKB-KW"/>
</dbReference>
<dbReference type="Gene3D" id="3.40.50.720">
    <property type="entry name" value="NAD(P)-binding Rossmann-like Domain"/>
    <property type="match status" value="1"/>
</dbReference>
<keyword evidence="7 8" id="KW-0443">Lipid metabolism</keyword>
<dbReference type="Pfam" id="PF14457">
    <property type="entry name" value="Prok-E2_A"/>
    <property type="match status" value="1"/>
</dbReference>
<accession>A0A518HSV8</accession>
<feature type="domain" description="PNPLA" evidence="9">
    <location>
        <begin position="789"/>
        <end position="1039"/>
    </location>
</feature>
<sequence>MMNSEQKLAIDQIQRVAKQSDALEVINVISSEKSDSFVIVDLSLYCGDLVGADGGFPIKERERVRVLIGPDYPYAPPSVASSHTRFAGYPHVNWKRWLCLYLAPQTEWSPRNGMFGFLERLELWLRRAALGELDETGGPIHPPVTYSSKGPLLIPRSDTPNVDGEPWLGFANLKQISPDRIDLVGWARDEELAETAGVAILLDAPMPLEFPSKLNELIECIADRGVSVESVFELLRKAAESNSSDTPLFVVVGTPMRGTKGKELKQHLTGWRVDTLLNKIASLDGDLLQDRRVANANDLSDWSASIDEHRGRLMELFADWSKEADITWCRVREDRPEIVTRRDNGKPVSWFSGRNLELWGCGALGGYIAEWLVRAGAAKIILRDEGVVTPGLLVRQPFHDEDIGTFKAEALAARLRKISPSCQIETSTKDVIECPLGNPGECTDCDLIIDATASNIVLSKLESVWRSSAGIRKRIASVAIDREAERLLVGIAKPEHSGGPLDILRKMKLKACKDGTLKRYLDAFFPENPPVPFQPEPGCSDATFIGSAADAASLSSLAVNFIGRALSEDLCESTGFGAYMSDACAETIAPPFVKFEFSPDHCVQDPESGFETRIAASAWRSIKSWKADSARRRGADVETGGLLFGELDELLKVVWVTEVSGAPSDSIHSAEEFVCGINGTTQLNDSITDQSRRSVQFVGSWHTHPVSPAIPSGKDLAAMDRLLVQSPVPSERQLLLIIGHASTSMETGAFIFQRKEFESLRRSGQLSRQIAISESPSLRPDLLPSIGLSLSGGGSRAMAFHLGCLRALNDRGVLDRVQVLSTVSGGSVIGAMFAFSNTPFEEFELDVRAALRRGFAKGLVRRTLLSLRLFQILGTWIFSGVPANMTFATRFILGRANSLVPKDSRAGGTVAQSLQPPFRRWVNRTNALEQTFADLLFGETKVAQVARDGLDVVINATELRTGTAFRFGNRESGCWRFGTIENNDVSVARAVAASAAYPALLPAIDTVLQYSHGSSDGESKRTILTDGGVYENLGISCMIPGRDKAFSTNVFSPDYIVCCDAGPGQFSDTVMPYGWGTRMMRSIETTFRQVQHGLQKQIHMCRENRELKGFVYSYLGQQDARLPIRPPELVTRDQVTHYPTDFFAMSNTDIELLSQRGEQLTRLLIDHYCPEL</sequence>
<dbReference type="InterPro" id="IPR016135">
    <property type="entry name" value="UBQ-conjugating_enzyme/RWD"/>
</dbReference>
<evidence type="ECO:0000313" key="10">
    <source>
        <dbReference type="EMBL" id="QDV43940.1"/>
    </source>
</evidence>
<reference evidence="10 11" key="1">
    <citation type="submission" date="2019-03" db="EMBL/GenBank/DDBJ databases">
        <title>Deep-cultivation of Planctomycetes and their phenomic and genomic characterization uncovers novel biology.</title>
        <authorList>
            <person name="Wiegand S."/>
            <person name="Jogler M."/>
            <person name="Boedeker C."/>
            <person name="Pinto D."/>
            <person name="Vollmers J."/>
            <person name="Rivas-Marin E."/>
            <person name="Kohn T."/>
            <person name="Peeters S.H."/>
            <person name="Heuer A."/>
            <person name="Rast P."/>
            <person name="Oberbeckmann S."/>
            <person name="Bunk B."/>
            <person name="Jeske O."/>
            <person name="Meyerdierks A."/>
            <person name="Storesund J.E."/>
            <person name="Kallscheuer N."/>
            <person name="Luecker S."/>
            <person name="Lage O.M."/>
            <person name="Pohl T."/>
            <person name="Merkel B.J."/>
            <person name="Hornburger P."/>
            <person name="Mueller R.-W."/>
            <person name="Bruemmer F."/>
            <person name="Labrenz M."/>
            <person name="Spormann A.M."/>
            <person name="Op den Camp H."/>
            <person name="Overmann J."/>
            <person name="Amann R."/>
            <person name="Jetten M.S.M."/>
            <person name="Mascher T."/>
            <person name="Medema M.H."/>
            <person name="Devos D.P."/>
            <person name="Kaster A.-K."/>
            <person name="Ovreas L."/>
            <person name="Rohde M."/>
            <person name="Galperin M.Y."/>
            <person name="Jogler C."/>
        </authorList>
    </citation>
    <scope>NUCLEOTIDE SEQUENCE [LARGE SCALE GENOMIC DNA]</scope>
    <source>
        <strain evidence="10 11">Enr13</strain>
    </source>
</reference>
<evidence type="ECO:0000256" key="8">
    <source>
        <dbReference type="PROSITE-ProRule" id="PRU01161"/>
    </source>
</evidence>
<evidence type="ECO:0000256" key="2">
    <source>
        <dbReference type="ARBA" id="ARBA00022723"/>
    </source>
</evidence>
<dbReference type="SUPFAM" id="SSF54495">
    <property type="entry name" value="UBC-like"/>
    <property type="match status" value="1"/>
</dbReference>
<dbReference type="InterPro" id="IPR035985">
    <property type="entry name" value="Ubiquitin-activating_enz"/>
</dbReference>
<evidence type="ECO:0000256" key="1">
    <source>
        <dbReference type="ARBA" id="ARBA00022670"/>
    </source>
</evidence>
<dbReference type="InterPro" id="IPR050301">
    <property type="entry name" value="NTE"/>
</dbReference>
<keyword evidence="1" id="KW-0645">Protease</keyword>
<dbReference type="Pfam" id="PF01734">
    <property type="entry name" value="Patatin"/>
    <property type="match status" value="1"/>
</dbReference>
<dbReference type="GO" id="GO:0046872">
    <property type="term" value="F:metal ion binding"/>
    <property type="evidence" value="ECO:0007669"/>
    <property type="project" value="UniProtKB-KW"/>
</dbReference>
<dbReference type="Pfam" id="PF00899">
    <property type="entry name" value="ThiF"/>
    <property type="match status" value="1"/>
</dbReference>
<dbReference type="SUPFAM" id="SSF102712">
    <property type="entry name" value="JAB1/MPN domain"/>
    <property type="match status" value="1"/>
</dbReference>
<proteinExistence type="predicted"/>
<feature type="short sequence motif" description="DGA/G" evidence="8">
    <location>
        <begin position="1026"/>
        <end position="1028"/>
    </location>
</feature>
<comment type="caution">
    <text evidence="8">Lacks conserved residue(s) required for the propagation of feature annotation.</text>
</comment>
<dbReference type="GO" id="GO:0016042">
    <property type="term" value="P:lipid catabolic process"/>
    <property type="evidence" value="ECO:0007669"/>
    <property type="project" value="UniProtKB-UniRule"/>
</dbReference>
<gene>
    <name evidence="10" type="ORF">Enr13x_38000</name>
</gene>
<evidence type="ECO:0000256" key="5">
    <source>
        <dbReference type="ARBA" id="ARBA00022963"/>
    </source>
</evidence>
<dbReference type="KEGG" id="snep:Enr13x_38000"/>
<feature type="active site" description="Nucleophile" evidence="8">
    <location>
        <position position="824"/>
    </location>
</feature>
<dbReference type="PANTHER" id="PTHR14226:SF78">
    <property type="entry name" value="SLR0060 PROTEIN"/>
    <property type="match status" value="1"/>
</dbReference>
<dbReference type="InterPro" id="IPR000594">
    <property type="entry name" value="ThiF_NAD_FAD-bd"/>
</dbReference>
<keyword evidence="3 8" id="KW-0378">Hydrolase</keyword>
<dbReference type="Gene3D" id="3.40.140.10">
    <property type="entry name" value="Cytidine Deaminase, domain 2"/>
    <property type="match status" value="1"/>
</dbReference>
<evidence type="ECO:0000256" key="6">
    <source>
        <dbReference type="ARBA" id="ARBA00023049"/>
    </source>
</evidence>
<dbReference type="InterPro" id="IPR028090">
    <property type="entry name" value="JAB_dom_prok"/>
</dbReference>
<name>A0A518HSV8_9BACT</name>
<evidence type="ECO:0000259" key="9">
    <source>
        <dbReference type="PROSITE" id="PS51635"/>
    </source>
</evidence>
<evidence type="ECO:0000256" key="4">
    <source>
        <dbReference type="ARBA" id="ARBA00022833"/>
    </source>
</evidence>
<dbReference type="InterPro" id="IPR032865">
    <property type="entry name" value="Prok-E2_A"/>
</dbReference>
<evidence type="ECO:0000313" key="11">
    <source>
        <dbReference type="Proteomes" id="UP000319004"/>
    </source>
</evidence>
<evidence type="ECO:0000256" key="7">
    <source>
        <dbReference type="ARBA" id="ARBA00023098"/>
    </source>
</evidence>
<dbReference type="InterPro" id="IPR016035">
    <property type="entry name" value="Acyl_Trfase/lysoPLipase"/>
</dbReference>
<dbReference type="EMBL" id="CP037423">
    <property type="protein sequence ID" value="QDV43940.1"/>
    <property type="molecule type" value="Genomic_DNA"/>
</dbReference>
<feature type="active site" description="Proton acceptor" evidence="8">
    <location>
        <position position="1026"/>
    </location>
</feature>
<keyword evidence="4" id="KW-0862">Zinc</keyword>
<keyword evidence="11" id="KW-1185">Reference proteome</keyword>
<dbReference type="SUPFAM" id="SSF52151">
    <property type="entry name" value="FabD/lysophospholipase-like"/>
    <property type="match status" value="1"/>
</dbReference>
<evidence type="ECO:0000256" key="3">
    <source>
        <dbReference type="ARBA" id="ARBA00022801"/>
    </source>
</evidence>
<dbReference type="RefSeq" id="WP_145388357.1">
    <property type="nucleotide sequence ID" value="NZ_CP037423.1"/>
</dbReference>
<dbReference type="GO" id="GO:0008641">
    <property type="term" value="F:ubiquitin-like modifier activating enzyme activity"/>
    <property type="evidence" value="ECO:0007669"/>
    <property type="project" value="InterPro"/>
</dbReference>
<keyword evidence="2" id="KW-0479">Metal-binding</keyword>
<dbReference type="SUPFAM" id="SSF69572">
    <property type="entry name" value="Activating enzymes of the ubiquitin-like proteins"/>
    <property type="match status" value="1"/>
</dbReference>
<protein>
    <submittedName>
        <fullName evidence="10">Thiamine biosynthesis protein ThiF</fullName>
    </submittedName>
</protein>
<dbReference type="OrthoDB" id="9813090at2"/>
<dbReference type="AlphaFoldDB" id="A0A518HSV8"/>
<dbReference type="Proteomes" id="UP000319004">
    <property type="component" value="Chromosome"/>
</dbReference>
<dbReference type="PROSITE" id="PS51635">
    <property type="entry name" value="PNPLA"/>
    <property type="match status" value="1"/>
</dbReference>
<dbReference type="Gene3D" id="3.40.1090.10">
    <property type="entry name" value="Cytosolic phospholipase A2 catalytic domain"/>
    <property type="match status" value="2"/>
</dbReference>
<keyword evidence="6" id="KW-0482">Metalloprotease</keyword>